<accession>A0A0B7GVQ5</accession>
<evidence type="ECO:0000313" key="1">
    <source>
        <dbReference type="EMBL" id="CEM62573.1"/>
    </source>
</evidence>
<dbReference type="InterPro" id="IPR007621">
    <property type="entry name" value="TPM_dom"/>
</dbReference>
<reference evidence="2" key="1">
    <citation type="submission" date="2015-01" db="EMBL/GenBank/DDBJ databases">
        <authorList>
            <person name="Manzoor Shahid"/>
            <person name="Zubair Saima"/>
        </authorList>
    </citation>
    <scope>NUCLEOTIDE SEQUENCE [LARGE SCALE GENOMIC DNA]</scope>
    <source>
        <strain evidence="2">V1</strain>
    </source>
</reference>
<proteinExistence type="predicted"/>
<dbReference type="RefSeq" id="WP_024753471.1">
    <property type="nucleotide sequence ID" value="NZ_CDNC01000034.1"/>
</dbReference>
<keyword evidence="2" id="KW-1185">Reference proteome</keyword>
<dbReference type="PANTHER" id="PTHR30373">
    <property type="entry name" value="UPF0603 PROTEIN YGCG"/>
    <property type="match status" value="1"/>
</dbReference>
<dbReference type="EMBL" id="CDNC01000034">
    <property type="protein sequence ID" value="CEM62573.1"/>
    <property type="molecule type" value="Genomic_DNA"/>
</dbReference>
<sequence>MKKRIAFFIFFVLCFIATALEVPPLKEPVTDLAGVLDTAEHTKISDFLTKLDTSSQVQIAVLIIPSLEGESLEDYSMQVAEKWKIGQKGKDSGVILLIANDEHKIRIEVGYGLEGFITDAKASSIIRNVIAPEFKKNNYGEGIYQAVQNLAGLALEDESLISDKLNTEEDSDGTPWLLIIIIVAVFLLVGGLQGKRRSGSPSFGRGFSSGIGGGFSGDSGNFGGGGGFSSGGGSSFSGGGGSFGGGGASGGW</sequence>
<dbReference type="Pfam" id="PF04536">
    <property type="entry name" value="TPM_phosphatase"/>
    <property type="match status" value="1"/>
</dbReference>
<name>A0A0B7GVQ5_TREPH</name>
<gene>
    <name evidence="1" type="ORF">TPHV1_40076</name>
</gene>
<organism evidence="1 2">
    <name type="scientific">Treponema phagedenis</name>
    <dbReference type="NCBI Taxonomy" id="162"/>
    <lineage>
        <taxon>Bacteria</taxon>
        <taxon>Pseudomonadati</taxon>
        <taxon>Spirochaetota</taxon>
        <taxon>Spirochaetia</taxon>
        <taxon>Spirochaetales</taxon>
        <taxon>Treponemataceae</taxon>
        <taxon>Treponema</taxon>
    </lineage>
</organism>
<protein>
    <submittedName>
        <fullName evidence="1">Uncharacterized protein</fullName>
    </submittedName>
</protein>
<dbReference type="Gene3D" id="3.10.310.50">
    <property type="match status" value="1"/>
</dbReference>
<dbReference type="Proteomes" id="UP000042527">
    <property type="component" value="Unassembled WGS sequence"/>
</dbReference>
<dbReference type="AlphaFoldDB" id="A0A0B7GVQ5"/>
<dbReference type="PANTHER" id="PTHR30373:SF2">
    <property type="entry name" value="UPF0603 PROTEIN YGCG"/>
    <property type="match status" value="1"/>
</dbReference>
<evidence type="ECO:0000313" key="2">
    <source>
        <dbReference type="Proteomes" id="UP000042527"/>
    </source>
</evidence>